<feature type="region of interest" description="Disordered" evidence="1">
    <location>
        <begin position="1"/>
        <end position="21"/>
    </location>
</feature>
<name>A0ABR6D6L4_9HYPH</name>
<dbReference type="GeneID" id="96602846"/>
<keyword evidence="3" id="KW-1185">Reference proteome</keyword>
<reference evidence="2 3" key="1">
    <citation type="submission" date="2020-08" db="EMBL/GenBank/DDBJ databases">
        <title>Genomic Encyclopedia of Type Strains, Phase IV (KMG-IV): sequencing the most valuable type-strain genomes for metagenomic binning, comparative biology and taxonomic classification.</title>
        <authorList>
            <person name="Goeker M."/>
        </authorList>
    </citation>
    <scope>NUCLEOTIDE SEQUENCE [LARGE SCALE GENOMIC DNA]</scope>
    <source>
        <strain evidence="2 3">DSM 5686</strain>
    </source>
</reference>
<dbReference type="EMBL" id="JACJIM010000002">
    <property type="protein sequence ID" value="MBA9061730.1"/>
    <property type="molecule type" value="Genomic_DNA"/>
</dbReference>
<evidence type="ECO:0000313" key="3">
    <source>
        <dbReference type="Proteomes" id="UP000565455"/>
    </source>
</evidence>
<dbReference type="RefSeq" id="WP_182591550.1">
    <property type="nucleotide sequence ID" value="NZ_JACJIM010000002.1"/>
</dbReference>
<comment type="caution">
    <text evidence="2">The sequence shown here is derived from an EMBL/GenBank/DDBJ whole genome shotgun (WGS) entry which is preliminary data.</text>
</comment>
<evidence type="ECO:0000313" key="2">
    <source>
        <dbReference type="EMBL" id="MBA9061730.1"/>
    </source>
</evidence>
<protein>
    <submittedName>
        <fullName evidence="2">Uncharacterized protein</fullName>
    </submittedName>
</protein>
<dbReference type="Proteomes" id="UP000565455">
    <property type="component" value="Unassembled WGS sequence"/>
</dbReference>
<accession>A0ABR6D6L4</accession>
<evidence type="ECO:0000256" key="1">
    <source>
        <dbReference type="SAM" id="MobiDB-lite"/>
    </source>
</evidence>
<organism evidence="2 3">
    <name type="scientific">Methylobacterium fujisawaense</name>
    <dbReference type="NCBI Taxonomy" id="107400"/>
    <lineage>
        <taxon>Bacteria</taxon>
        <taxon>Pseudomonadati</taxon>
        <taxon>Pseudomonadota</taxon>
        <taxon>Alphaproteobacteria</taxon>
        <taxon>Hyphomicrobiales</taxon>
        <taxon>Methylobacteriaceae</taxon>
        <taxon>Methylobacterium</taxon>
    </lineage>
</organism>
<gene>
    <name evidence="2" type="ORF">GGQ91_001107</name>
</gene>
<proteinExistence type="predicted"/>
<sequence length="85" mass="8982">MDSDALLAGVPQDRPGGRPDDLCSMDSRAGAVSNAFEAGADKADAMRTATPTQMSTTMICNRKGVVQSSRVAELRAARRKGREQA</sequence>